<dbReference type="EMBL" id="CP134185">
    <property type="protein sequence ID" value="WPA99348.1"/>
    <property type="molecule type" value="Genomic_DNA"/>
</dbReference>
<dbReference type="RefSeq" id="XP_065458560.1">
    <property type="nucleotide sequence ID" value="XM_065602488.1"/>
</dbReference>
<name>A0ABZ0NIH7_CERBT</name>
<gene>
    <name evidence="3" type="ORF">RHO25_003965</name>
</gene>
<evidence type="ECO:0000313" key="3">
    <source>
        <dbReference type="EMBL" id="WPA99348.1"/>
    </source>
</evidence>
<dbReference type="InterPro" id="IPR010730">
    <property type="entry name" value="HET"/>
</dbReference>
<evidence type="ECO:0000259" key="2">
    <source>
        <dbReference type="Pfam" id="PF06985"/>
    </source>
</evidence>
<sequence>MARIHRRPRWRQLKNSLPKHIPTHRKPASTSSLEPQKNSSEANSGDPKPVDPEPVRVYSLVPLVEDPRNEIRLLRFVSDVGHSPLALRTSVCSLHDAPPYVAISYTWGNHNTRTAVIDGEPVQIRYNAYYALRQVQLHHRQIHIWIDSICINQNNDAEKSAQVAIMFQIYEQAAHVAACLGVQFKDAEWLFTVVRCLEPLLGRARWAPNLQAALTEAFFPEHEEPLGLRLLAAILALDKHPYWKRIWVVQEVAAARSNVELLSGPHRVSAIAMGSLNDRARWYRYWEVFDTERYQGDANRILAIVGYPFVARRPLYMNLDKFGEFHCSDPRDRLFALIGITDWEESGCPRIIPDYTKSAWDLALEVGPTLDPVYLRFLIRALEIAPENEEVAGLQREQRFCARLHAMRLRPELRNELDADWSSPTFAGRKFRRSNCFRLRATASVSLYADIGHGSPALSLTFHIPALRAKGDSSYQMAKPIINEDGRMVALVCPDARPDDILIAVRGLEGVLLIVRESETKDAHYSIIGQGVLTEEYGDITGSRRGCSRGGPCSCSPEFFARRSTFTADVHVALTIEELIAPGAQQQGTSYTDKSSRVSAGFERIATRPTTRPRNAVFFTNFSCIPFFAWNEAL</sequence>
<dbReference type="Pfam" id="PF06985">
    <property type="entry name" value="HET"/>
    <property type="match status" value="1"/>
</dbReference>
<feature type="compositionally biased region" description="Polar residues" evidence="1">
    <location>
        <begin position="28"/>
        <end position="43"/>
    </location>
</feature>
<evidence type="ECO:0000256" key="1">
    <source>
        <dbReference type="SAM" id="MobiDB-lite"/>
    </source>
</evidence>
<proteinExistence type="predicted"/>
<feature type="domain" description="Heterokaryon incompatibility" evidence="2">
    <location>
        <begin position="100"/>
        <end position="251"/>
    </location>
</feature>
<reference evidence="3 4" key="1">
    <citation type="submission" date="2023-09" db="EMBL/GenBank/DDBJ databases">
        <title>Complete-Gapless Cercospora beticola genome.</title>
        <authorList>
            <person name="Wyatt N.A."/>
            <person name="Spanner R.E."/>
            <person name="Bolton M.D."/>
        </authorList>
    </citation>
    <scope>NUCLEOTIDE SEQUENCE [LARGE SCALE GENOMIC DNA]</scope>
    <source>
        <strain evidence="3">Cb09-40</strain>
    </source>
</reference>
<dbReference type="PANTHER" id="PTHR24148">
    <property type="entry name" value="ANKYRIN REPEAT DOMAIN-CONTAINING PROTEIN 39 HOMOLOG-RELATED"/>
    <property type="match status" value="1"/>
</dbReference>
<dbReference type="InterPro" id="IPR052895">
    <property type="entry name" value="HetReg/Transcr_Mod"/>
</dbReference>
<dbReference type="Proteomes" id="UP001302367">
    <property type="component" value="Chromosome 2"/>
</dbReference>
<keyword evidence="4" id="KW-1185">Reference proteome</keyword>
<protein>
    <recommendedName>
        <fullName evidence="2">Heterokaryon incompatibility domain-containing protein</fullName>
    </recommendedName>
</protein>
<feature type="region of interest" description="Disordered" evidence="1">
    <location>
        <begin position="1"/>
        <end position="52"/>
    </location>
</feature>
<dbReference type="GeneID" id="90644035"/>
<organism evidence="3 4">
    <name type="scientific">Cercospora beticola</name>
    <name type="common">Sugarbeet leaf spot fungus</name>
    <dbReference type="NCBI Taxonomy" id="122368"/>
    <lineage>
        <taxon>Eukaryota</taxon>
        <taxon>Fungi</taxon>
        <taxon>Dikarya</taxon>
        <taxon>Ascomycota</taxon>
        <taxon>Pezizomycotina</taxon>
        <taxon>Dothideomycetes</taxon>
        <taxon>Dothideomycetidae</taxon>
        <taxon>Mycosphaerellales</taxon>
        <taxon>Mycosphaerellaceae</taxon>
        <taxon>Cercospora</taxon>
    </lineage>
</organism>
<accession>A0ABZ0NIH7</accession>
<dbReference type="PANTHER" id="PTHR24148:SF73">
    <property type="entry name" value="HET DOMAIN PROTEIN (AFU_ORTHOLOGUE AFUA_8G01020)"/>
    <property type="match status" value="1"/>
</dbReference>
<feature type="compositionally biased region" description="Basic residues" evidence="1">
    <location>
        <begin position="1"/>
        <end position="12"/>
    </location>
</feature>
<evidence type="ECO:0000313" key="4">
    <source>
        <dbReference type="Proteomes" id="UP001302367"/>
    </source>
</evidence>